<feature type="domain" description="Transglycosylase SLT" evidence="5">
    <location>
        <begin position="584"/>
        <end position="682"/>
    </location>
</feature>
<accession>A0A7C9GPZ7</accession>
<comment type="similarity">
    <text evidence="1">Belongs to the transglycosylase Slt family.</text>
</comment>
<dbReference type="Gene3D" id="1.10.530.10">
    <property type="match status" value="1"/>
</dbReference>
<evidence type="ECO:0000256" key="3">
    <source>
        <dbReference type="ARBA" id="ARBA00022729"/>
    </source>
</evidence>
<evidence type="ECO:0000259" key="5">
    <source>
        <dbReference type="Pfam" id="PF01464"/>
    </source>
</evidence>
<dbReference type="SUPFAM" id="SSF48435">
    <property type="entry name" value="Bacterial muramidases"/>
    <property type="match status" value="1"/>
</dbReference>
<feature type="compositionally biased region" description="Polar residues" evidence="4">
    <location>
        <begin position="1"/>
        <end position="18"/>
    </location>
</feature>
<dbReference type="PANTHER" id="PTHR37423:SF2">
    <property type="entry name" value="MEMBRANE-BOUND LYTIC MUREIN TRANSGLYCOSYLASE C"/>
    <property type="match status" value="1"/>
</dbReference>
<evidence type="ECO:0000256" key="4">
    <source>
        <dbReference type="SAM" id="MobiDB-lite"/>
    </source>
</evidence>
<dbReference type="PANTHER" id="PTHR37423">
    <property type="entry name" value="SOLUBLE LYTIC MUREIN TRANSGLYCOSYLASE-RELATED"/>
    <property type="match status" value="1"/>
</dbReference>
<dbReference type="InterPro" id="IPR008939">
    <property type="entry name" value="Lytic_TGlycosylase_superhlx_U"/>
</dbReference>
<organism evidence="6 7">
    <name type="scientific">Sandarakinorhabdus fusca</name>
    <dbReference type="NCBI Taxonomy" id="1439888"/>
    <lineage>
        <taxon>Bacteria</taxon>
        <taxon>Pseudomonadati</taxon>
        <taxon>Pseudomonadota</taxon>
        <taxon>Alphaproteobacteria</taxon>
        <taxon>Sphingomonadales</taxon>
        <taxon>Sphingosinicellaceae</taxon>
        <taxon>Sandarakinorhabdus</taxon>
    </lineage>
</organism>
<reference evidence="6 7" key="1">
    <citation type="submission" date="2019-09" db="EMBL/GenBank/DDBJ databases">
        <title>Polymorphobacter sp. isolated from a lake in China.</title>
        <authorList>
            <person name="Liu Z."/>
        </authorList>
    </citation>
    <scope>NUCLEOTIDE SEQUENCE [LARGE SCALE GENOMIC DNA]</scope>
    <source>
        <strain evidence="6 7">D40P</strain>
    </source>
</reference>
<sequence>MNAASASKSTAPSRNGVTSAGIEPRIFSPPSTPGTVEFLKAFTIAAQPPMAVDMMIVSGTDMERRRRLARQVFAVALMFGLAKPALADVGDATCSLYTARLAANAAGQYGGLAGAPLVGATSDPTLDAVVTWDKLRRDSYAQSGVARFSEYAQFLKDHPDWPQTVTLRRQAEKLIDENVSDLDRIAYFRQFPPLSALAKLRLAEAQFRLARSGEARETARDAWDSAGLDALAETQLLALFQNDLRPEDHLARADRLLWSGQTTAASRMLPRLDMDHKLWVLARIALRTNAPDALNRLAVVPDSLRRDPGLIVDRALFLRRTDPAAAQALLAGTPVTPGSARDPESWMKTRLEFARQAWRSGNFETAYRIAAQHSAFPIGKSVADRSLGERQVYVDSEFLAGWLALRKLGRAAQAITHFQNVRAASQTPISQSRGDYWTGRAAEAAGRSDDARKAYGAAADHFDYFYGQLASERLGKPLAVRRVAPPTPAADKANNFRADPLVRAVFALGDLGDRGRQAIFLRQLADRANSLADQTLVASLAAPLGRPDLGVFVGKAARGAGELALLDAAFPVIPLPANLARDFSMIHAITRQESQFDRSITSVANAQGLMQLLPSTAAEQAAKLGLPSSTVRLTTDPIYNVTLGSAYFNRLKDNFAGSHVLAVAGYNAGPGNVRKFLAANGDPRTGEDVIDWIEAIPLSETKNYVQRVLENAVVYDLLHPQTATMPSNNRLSAYLGKRTPG</sequence>
<dbReference type="InterPro" id="IPR023346">
    <property type="entry name" value="Lysozyme-like_dom_sf"/>
</dbReference>
<dbReference type="OrthoDB" id="9815002at2"/>
<dbReference type="InterPro" id="IPR008258">
    <property type="entry name" value="Transglycosylase_SLT_dom_1"/>
</dbReference>
<dbReference type="Pfam" id="PF01464">
    <property type="entry name" value="SLT"/>
    <property type="match status" value="1"/>
</dbReference>
<dbReference type="GO" id="GO:0042597">
    <property type="term" value="C:periplasmic space"/>
    <property type="evidence" value="ECO:0007669"/>
    <property type="project" value="InterPro"/>
</dbReference>
<evidence type="ECO:0000256" key="1">
    <source>
        <dbReference type="ARBA" id="ARBA00007734"/>
    </source>
</evidence>
<keyword evidence="3" id="KW-0732">Signal</keyword>
<protein>
    <submittedName>
        <fullName evidence="6">Transglycosylase SLT domain-containing protein</fullName>
    </submittedName>
</protein>
<dbReference type="CDD" id="cd13401">
    <property type="entry name" value="Slt70-like"/>
    <property type="match status" value="1"/>
</dbReference>
<comment type="similarity">
    <text evidence="2">Belongs to the virb1 family.</text>
</comment>
<dbReference type="EMBL" id="WIOL01000001">
    <property type="protein sequence ID" value="MQT16111.1"/>
    <property type="molecule type" value="Genomic_DNA"/>
</dbReference>
<keyword evidence="7" id="KW-1185">Reference proteome</keyword>
<dbReference type="Gene3D" id="1.25.20.10">
    <property type="entry name" value="Bacterial muramidases"/>
    <property type="match status" value="1"/>
</dbReference>
<comment type="caution">
    <text evidence="6">The sequence shown here is derived from an EMBL/GenBank/DDBJ whole genome shotgun (WGS) entry which is preliminary data.</text>
</comment>
<dbReference type="SUPFAM" id="SSF53955">
    <property type="entry name" value="Lysozyme-like"/>
    <property type="match status" value="1"/>
</dbReference>
<proteinExistence type="inferred from homology"/>
<dbReference type="GO" id="GO:0004553">
    <property type="term" value="F:hydrolase activity, hydrolyzing O-glycosyl compounds"/>
    <property type="evidence" value="ECO:0007669"/>
    <property type="project" value="InterPro"/>
</dbReference>
<evidence type="ECO:0000313" key="6">
    <source>
        <dbReference type="EMBL" id="MQT16111.1"/>
    </source>
</evidence>
<evidence type="ECO:0000313" key="7">
    <source>
        <dbReference type="Proteomes" id="UP000481327"/>
    </source>
</evidence>
<feature type="region of interest" description="Disordered" evidence="4">
    <location>
        <begin position="1"/>
        <end position="29"/>
    </location>
</feature>
<dbReference type="AlphaFoldDB" id="A0A7C9GPZ7"/>
<evidence type="ECO:0000256" key="2">
    <source>
        <dbReference type="ARBA" id="ARBA00009387"/>
    </source>
</evidence>
<gene>
    <name evidence="6" type="ORF">F3168_02395</name>
</gene>
<name>A0A7C9GPZ7_9SPHN</name>
<dbReference type="Proteomes" id="UP000481327">
    <property type="component" value="Unassembled WGS sequence"/>
</dbReference>